<dbReference type="Gene3D" id="3.30.40.10">
    <property type="entry name" value="Zinc/RING finger domain, C3HC4 (zinc finger)"/>
    <property type="match status" value="1"/>
</dbReference>
<feature type="domain" description="RING-type" evidence="8">
    <location>
        <begin position="728"/>
        <end position="779"/>
    </location>
</feature>
<feature type="transmembrane region" description="Helical" evidence="7">
    <location>
        <begin position="310"/>
        <end position="327"/>
    </location>
</feature>
<dbReference type="InterPro" id="IPR001841">
    <property type="entry name" value="Znf_RING"/>
</dbReference>
<dbReference type="GO" id="GO:0008270">
    <property type="term" value="F:zinc ion binding"/>
    <property type="evidence" value="ECO:0007669"/>
    <property type="project" value="UniProtKB-KW"/>
</dbReference>
<dbReference type="PROSITE" id="PS50089">
    <property type="entry name" value="ZF_RING_2"/>
    <property type="match status" value="1"/>
</dbReference>
<dbReference type="SMART" id="SM00184">
    <property type="entry name" value="RING"/>
    <property type="match status" value="1"/>
</dbReference>
<evidence type="ECO:0000256" key="1">
    <source>
        <dbReference type="ARBA" id="ARBA00007879"/>
    </source>
</evidence>
<keyword evidence="7" id="KW-0812">Transmembrane</keyword>
<keyword evidence="2" id="KW-0479">Metal-binding</keyword>
<feature type="compositionally biased region" description="Low complexity" evidence="6">
    <location>
        <begin position="938"/>
        <end position="952"/>
    </location>
</feature>
<feature type="compositionally biased region" description="Gly residues" evidence="6">
    <location>
        <begin position="899"/>
        <end position="912"/>
    </location>
</feature>
<dbReference type="Gene3D" id="2.60.120.590">
    <property type="entry name" value="Alpha-ketoglutarate-dependent dioxygenase AlkB-like"/>
    <property type="match status" value="1"/>
</dbReference>
<evidence type="ECO:0000256" key="3">
    <source>
        <dbReference type="ARBA" id="ARBA00022771"/>
    </source>
</evidence>
<dbReference type="AlphaFoldDB" id="A0A835SQP0"/>
<keyword evidence="10" id="KW-1185">Reference proteome</keyword>
<sequence>MSYLPRPPPVNMLRVTGRPEHAAQRRPWGYGDELDESSLPPSIKAAADRLRALPGLRLGRLRDVTINYRHSGFLRLDPHLDPAGDGENVFVLSVDAPSVLTLSPANWYRLTRLLGWLGADEREQVRREAERQSWTRHDIDVLVPPGAALHLSGDARWKWMHGTRLGVAPPAAGGGGGEASARVSEEANRLAGYGATGAERTEAAGASAGAAGVAGGATAAQGGLKGGWFRRAAAPAAAVQPAQAPGTAAPAPAAPPGLQRQTAAAVVAPACPAASPLCPDGWPLWCLLLSCAAVAQIAEKRTAWGSALSAPLVSMLAAVALAMGGVIPVDCAAYTVVWGYVMPMAAACFLLETDVGRLIRDGGPLLMSFLLGAVGMVAGAAVGALALRGPLEAAGGGKVAACLCASYVGGSVNFAAVAAALHLPPAALPGAMAADNLMMAAFLAALMAVPVNKGVSAAVAAAAAAAAGGAGQGPAVAGAAAAGAAGAGAGAGVEAGAGAGAPAAPAALTAEGLALILAAGSVTVAVSQAAAAAAGIAPFLLLVMAVVATALAEAARWARRRLGGPDEPVFTGAGQVGTALIGVFFAVIGAAAGSLSCLAGAGVLAALLTIMVSVHWVVMVVVGRGLLRLPLEALLLGSNANIGGSATAAAMAAAKGWHHLVQPALVTGSLGYAAGTLAGMAVARLLAVEPHDADCSCEPGPSAEPGPGAAAAASAADAADAVSDSLQCPICSDQLLLPVVTPCGHAYCLDCFEAWRLHAAASYHTVGSLVGRLHCPVCRSPLPRHFNAGPVLPGAGGRAGRAGRSSSGFLSAAMAASAAAAVTRSTGGGGGSSSAAAAAPAAPPLAPCAALGDAIAALCPARHAERLARRREQMQRLQGLKPHPGGGGPAGQRQRGGRRGATGHGDTSGGGAAAAAAAGAGEPWLVGAAALPDRRDSGGVSDSGDSSSGGASTRAPQPHDLVGLPWPLRAVAAPWRRLAGAAQRAAHGLRRLQPPPPLPPPPPQPSAFEVLVAWSLAGIYAASCACIVMAVLEDAGAAVGRGLSWLHRRRRSQPRLWQRLAAAVAAALGGHRRRRHGVVGGGAAGGCERAPGSWRRAAAGRGGGAQQRPQAPVPPWPLTWPAAGGLLPLHVLTGGAGAGGDSGEGAAGSGGLLRQMLGPQQQG</sequence>
<name>A0A835SQP0_CHLIN</name>
<dbReference type="Pfam" id="PF05684">
    <property type="entry name" value="DUF819"/>
    <property type="match status" value="2"/>
</dbReference>
<evidence type="ECO:0000256" key="7">
    <source>
        <dbReference type="SAM" id="Phobius"/>
    </source>
</evidence>
<dbReference type="InterPro" id="IPR013083">
    <property type="entry name" value="Znf_RING/FYVE/PHD"/>
</dbReference>
<feature type="compositionally biased region" description="Gly residues" evidence="6">
    <location>
        <begin position="1136"/>
        <end position="1151"/>
    </location>
</feature>
<reference evidence="9" key="1">
    <citation type="journal article" date="2020" name="bioRxiv">
        <title>Comparative genomics of Chlamydomonas.</title>
        <authorList>
            <person name="Craig R.J."/>
            <person name="Hasan A.R."/>
            <person name="Ness R.W."/>
            <person name="Keightley P.D."/>
        </authorList>
    </citation>
    <scope>NUCLEOTIDE SEQUENCE</scope>
    <source>
        <strain evidence="9">SAG 7.73</strain>
    </source>
</reference>
<evidence type="ECO:0000313" key="10">
    <source>
        <dbReference type="Proteomes" id="UP000650467"/>
    </source>
</evidence>
<feature type="region of interest" description="Disordered" evidence="6">
    <location>
        <begin position="1136"/>
        <end position="1163"/>
    </location>
</feature>
<evidence type="ECO:0000256" key="6">
    <source>
        <dbReference type="SAM" id="MobiDB-lite"/>
    </source>
</evidence>
<feature type="compositionally biased region" description="Low complexity" evidence="6">
    <location>
        <begin position="1089"/>
        <end position="1099"/>
    </location>
</feature>
<feature type="transmembrane region" description="Helical" evidence="7">
    <location>
        <begin position="333"/>
        <end position="353"/>
    </location>
</feature>
<dbReference type="Proteomes" id="UP000650467">
    <property type="component" value="Unassembled WGS sequence"/>
</dbReference>
<dbReference type="InterPro" id="IPR027370">
    <property type="entry name" value="Znf-RING_euk"/>
</dbReference>
<dbReference type="PANTHER" id="PTHR34289:SF8">
    <property type="entry name" value="DUF819 DOMAIN-CONTAINING PROTEIN"/>
    <property type="match status" value="1"/>
</dbReference>
<dbReference type="OrthoDB" id="412814at2759"/>
<evidence type="ECO:0000256" key="5">
    <source>
        <dbReference type="PROSITE-ProRule" id="PRU00175"/>
    </source>
</evidence>
<dbReference type="SUPFAM" id="SSF57850">
    <property type="entry name" value="RING/U-box"/>
    <property type="match status" value="1"/>
</dbReference>
<keyword evidence="7" id="KW-0472">Membrane</keyword>
<feature type="region of interest" description="Disordered" evidence="6">
    <location>
        <begin position="871"/>
        <end position="916"/>
    </location>
</feature>
<comment type="caution">
    <text evidence="9">The sequence shown here is derived from an EMBL/GenBank/DDBJ whole genome shotgun (WGS) entry which is preliminary data.</text>
</comment>
<feature type="transmembrane region" description="Helical" evidence="7">
    <location>
        <begin position="365"/>
        <end position="387"/>
    </location>
</feature>
<gene>
    <name evidence="9" type="ORF">HXX76_011955</name>
</gene>
<keyword evidence="7" id="KW-1133">Transmembrane helix</keyword>
<feature type="transmembrane region" description="Helical" evidence="7">
    <location>
        <begin position="529"/>
        <end position="552"/>
    </location>
</feature>
<protein>
    <recommendedName>
        <fullName evidence="8">RING-type domain-containing protein</fullName>
    </recommendedName>
</protein>
<evidence type="ECO:0000259" key="8">
    <source>
        <dbReference type="PROSITE" id="PS50089"/>
    </source>
</evidence>
<feature type="transmembrane region" description="Helical" evidence="7">
    <location>
        <begin position="573"/>
        <end position="592"/>
    </location>
</feature>
<dbReference type="EMBL" id="JAEHOC010000037">
    <property type="protein sequence ID" value="KAG2427968.1"/>
    <property type="molecule type" value="Genomic_DNA"/>
</dbReference>
<feature type="transmembrane region" description="Helical" evidence="7">
    <location>
        <begin position="433"/>
        <end position="451"/>
    </location>
</feature>
<feature type="compositionally biased region" description="Pro residues" evidence="6">
    <location>
        <begin position="1"/>
        <end position="10"/>
    </location>
</feature>
<keyword evidence="4" id="KW-0862">Zinc</keyword>
<dbReference type="PANTHER" id="PTHR34289">
    <property type="entry name" value="PROTEIN, PUTATIVE (DUF819)-RELATED"/>
    <property type="match status" value="1"/>
</dbReference>
<feature type="region of interest" description="Disordered" evidence="6">
    <location>
        <begin position="932"/>
        <end position="962"/>
    </location>
</feature>
<accession>A0A835SQP0</accession>
<proteinExistence type="inferred from homology"/>
<comment type="similarity">
    <text evidence="1">Belongs to the alkB family.</text>
</comment>
<evidence type="ECO:0000313" key="9">
    <source>
        <dbReference type="EMBL" id="KAG2427968.1"/>
    </source>
</evidence>
<evidence type="ECO:0000256" key="2">
    <source>
        <dbReference type="ARBA" id="ARBA00022723"/>
    </source>
</evidence>
<keyword evidence="3 5" id="KW-0863">Zinc-finger</keyword>
<organism evidence="9 10">
    <name type="scientific">Chlamydomonas incerta</name>
    <dbReference type="NCBI Taxonomy" id="51695"/>
    <lineage>
        <taxon>Eukaryota</taxon>
        <taxon>Viridiplantae</taxon>
        <taxon>Chlorophyta</taxon>
        <taxon>core chlorophytes</taxon>
        <taxon>Chlorophyceae</taxon>
        <taxon>CS clade</taxon>
        <taxon>Chlamydomonadales</taxon>
        <taxon>Chlamydomonadaceae</taxon>
        <taxon>Chlamydomonas</taxon>
    </lineage>
</organism>
<feature type="transmembrane region" description="Helical" evidence="7">
    <location>
        <begin position="598"/>
        <end position="622"/>
    </location>
</feature>
<dbReference type="InterPro" id="IPR037151">
    <property type="entry name" value="AlkB-like_sf"/>
</dbReference>
<dbReference type="InterPro" id="IPR008537">
    <property type="entry name" value="DUF819"/>
</dbReference>
<feature type="region of interest" description="Disordered" evidence="6">
    <location>
        <begin position="1"/>
        <end position="36"/>
    </location>
</feature>
<evidence type="ECO:0000256" key="4">
    <source>
        <dbReference type="ARBA" id="ARBA00022833"/>
    </source>
</evidence>
<feature type="transmembrane region" description="Helical" evidence="7">
    <location>
        <begin position="399"/>
        <end position="421"/>
    </location>
</feature>
<dbReference type="Pfam" id="PF13445">
    <property type="entry name" value="zf-RING_UBOX"/>
    <property type="match status" value="1"/>
</dbReference>
<feature type="region of interest" description="Disordered" evidence="6">
    <location>
        <begin position="1082"/>
        <end position="1113"/>
    </location>
</feature>